<evidence type="ECO:0000313" key="6">
    <source>
        <dbReference type="WBParaSite" id="GPLIN_000947900"/>
    </source>
</evidence>
<reference evidence="5" key="1">
    <citation type="submission" date="2013-12" db="EMBL/GenBank/DDBJ databases">
        <authorList>
            <person name="Aslett M."/>
        </authorList>
    </citation>
    <scope>NUCLEOTIDE SEQUENCE [LARGE SCALE GENOMIC DNA]</scope>
    <source>
        <strain evidence="5">Lindley</strain>
    </source>
</reference>
<reference evidence="5" key="2">
    <citation type="submission" date="2014-05" db="EMBL/GenBank/DDBJ databases">
        <title>The genome and life-stage specific transcriptomes of Globodera pallida elucidate key aspects of plant parasitism by a cyst nematode.</title>
        <authorList>
            <person name="Cotton J.A."/>
            <person name="Lilley C.J."/>
            <person name="Jones L.M."/>
            <person name="Kikuchi T."/>
            <person name="Reid A.J."/>
            <person name="Thorpe P."/>
            <person name="Tsai I.J."/>
            <person name="Beasley H."/>
            <person name="Blok V."/>
            <person name="Cock P.J.A."/>
            <person name="Van den Akker S.E."/>
            <person name="Holroyd N."/>
            <person name="Hunt M."/>
            <person name="Mantelin S."/>
            <person name="Naghra H."/>
            <person name="Pain A."/>
            <person name="Palomares-Rius J.E."/>
            <person name="Zarowiecki M."/>
            <person name="Berriman M."/>
            <person name="Jones J.T."/>
            <person name="Urwin P.E."/>
        </authorList>
    </citation>
    <scope>NUCLEOTIDE SEQUENCE [LARGE SCALE GENOMIC DNA]</scope>
    <source>
        <strain evidence="5">Lindley</strain>
    </source>
</reference>
<keyword evidence="1" id="KW-0547">Nucleotide-binding</keyword>
<dbReference type="Gene3D" id="3.40.850.10">
    <property type="entry name" value="Kinesin motor domain"/>
    <property type="match status" value="1"/>
</dbReference>
<reference evidence="6" key="3">
    <citation type="submission" date="2016-06" db="UniProtKB">
        <authorList>
            <consortium name="WormBaseParasite"/>
        </authorList>
    </citation>
    <scope>IDENTIFICATION</scope>
</reference>
<keyword evidence="5" id="KW-1185">Reference proteome</keyword>
<evidence type="ECO:0000256" key="1">
    <source>
        <dbReference type="ARBA" id="ARBA00022741"/>
    </source>
</evidence>
<dbReference type="WBParaSite" id="GPLIN_000947900">
    <property type="protein sequence ID" value="GPLIN_000947900"/>
    <property type="gene ID" value="GPLIN_000947900"/>
</dbReference>
<dbReference type="InterPro" id="IPR027417">
    <property type="entry name" value="P-loop_NTPase"/>
</dbReference>
<organism evidence="5 6">
    <name type="scientific">Globodera pallida</name>
    <name type="common">Potato cyst nematode worm</name>
    <name type="synonym">Heterodera pallida</name>
    <dbReference type="NCBI Taxonomy" id="36090"/>
    <lineage>
        <taxon>Eukaryota</taxon>
        <taxon>Metazoa</taxon>
        <taxon>Ecdysozoa</taxon>
        <taxon>Nematoda</taxon>
        <taxon>Chromadorea</taxon>
        <taxon>Rhabditida</taxon>
        <taxon>Tylenchina</taxon>
        <taxon>Tylenchomorpha</taxon>
        <taxon>Tylenchoidea</taxon>
        <taxon>Heteroderidae</taxon>
        <taxon>Heteroderinae</taxon>
        <taxon>Globodera</taxon>
    </lineage>
</organism>
<feature type="coiled-coil region" evidence="3">
    <location>
        <begin position="148"/>
        <end position="175"/>
    </location>
</feature>
<dbReference type="AlphaFoldDB" id="A0A183C9D1"/>
<evidence type="ECO:0000256" key="2">
    <source>
        <dbReference type="ARBA" id="ARBA00022840"/>
    </source>
</evidence>
<sequence length="679" mass="76379">MRANQNKQQLNIVALQKAVAVLNGINGNGHNFAGNGRGQRRAPSIPNIAINDFGTYIDDEAADRAAVPLPAPAIPPPAVITNGGPNEPDQEETLSSLKYANRTKNIRNEVVANQYNFRKLITELQLRNQIVEAELLEWQTGKKRRRSETEMMEQLANAKQKILETEAERDNILNQMAAPKKPRKKAFDKQNNDVDVDNNGGQQQILQVPLEAAVSLQYLSTPIPKAGDSGGQRRAPSIPNIANDDVGTYTDDEAANRASIPLPAMAIPPPAVITNGGGKKKSVDKRAKSAASNFDKPAICQFISVSTRERNHSNANIVASSFDRSTSSPFISVHSRKKLRTFHGGDGFVCDAVLFEIFEFCDPFVLGLKVALLSNRFDLLVDAHLNSKKWSLGVLDIRRAIKGNGAQIIKRFGNSIERLLSIPQEPLPDNVIGFGGLKIRYIDRNVMEFLQNIRRLFKSNGTHHWIGRANRHWEIIWKNIWPLFNDNICGIFLHSSELNRLRQFSPTILGNCPKLRMIQSYGSYLEFPADDSAGPSFAQALTKWLHMPCGDGLPKVLRCVICLEEMEGLKMEFFKSTKPVNFIIRLWHLSSAVFVPFELQNNLTGERLELRRFDRYNCLLIRCPIERDGKKWAKWEKEAVEWKWQCQWNRVCINIEDSDIGDGMIDASEGPSEPKKRKQ</sequence>
<dbReference type="InterPro" id="IPR036961">
    <property type="entry name" value="Kinesin_motor_dom_sf"/>
</dbReference>
<evidence type="ECO:0000256" key="3">
    <source>
        <dbReference type="SAM" id="Coils"/>
    </source>
</evidence>
<dbReference type="SUPFAM" id="SSF52540">
    <property type="entry name" value="P-loop containing nucleoside triphosphate hydrolases"/>
    <property type="match status" value="1"/>
</dbReference>
<name>A0A183C9D1_GLOPA</name>
<protein>
    <submittedName>
        <fullName evidence="6">Reverse transcriptase domain-containing protein</fullName>
    </submittedName>
</protein>
<evidence type="ECO:0000256" key="4">
    <source>
        <dbReference type="SAM" id="MobiDB-lite"/>
    </source>
</evidence>
<proteinExistence type="predicted"/>
<dbReference type="GO" id="GO:0005524">
    <property type="term" value="F:ATP binding"/>
    <property type="evidence" value="ECO:0007669"/>
    <property type="project" value="UniProtKB-KW"/>
</dbReference>
<feature type="region of interest" description="Disordered" evidence="4">
    <location>
        <begin position="223"/>
        <end position="246"/>
    </location>
</feature>
<dbReference type="Proteomes" id="UP000050741">
    <property type="component" value="Unassembled WGS sequence"/>
</dbReference>
<feature type="region of interest" description="Disordered" evidence="4">
    <location>
        <begin position="178"/>
        <end position="200"/>
    </location>
</feature>
<evidence type="ECO:0000313" key="5">
    <source>
        <dbReference type="Proteomes" id="UP000050741"/>
    </source>
</evidence>
<keyword evidence="2" id="KW-0067">ATP-binding</keyword>
<accession>A0A183C9D1</accession>
<keyword evidence="3" id="KW-0175">Coiled coil</keyword>